<keyword evidence="2" id="KW-1185">Reference proteome</keyword>
<gene>
    <name evidence="1" type="ORF">SAMN05443639_107303</name>
</gene>
<reference evidence="2" key="1">
    <citation type="submission" date="2016-10" db="EMBL/GenBank/DDBJ databases">
        <authorList>
            <person name="Varghese N."/>
            <person name="Submissions S."/>
        </authorList>
    </citation>
    <scope>NUCLEOTIDE SEQUENCE [LARGE SCALE GENOMIC DNA]</scope>
    <source>
        <strain evidence="2">DSM 16858</strain>
    </source>
</reference>
<name>A0A1I0JI12_9BACT</name>
<dbReference type="EMBL" id="FOIJ01000007">
    <property type="protein sequence ID" value="SEU09923.1"/>
    <property type="molecule type" value="Genomic_DNA"/>
</dbReference>
<proteinExistence type="predicted"/>
<protein>
    <submittedName>
        <fullName evidence="1">Uncharacterized protein</fullName>
    </submittedName>
</protein>
<evidence type="ECO:0000313" key="2">
    <source>
        <dbReference type="Proteomes" id="UP000199181"/>
    </source>
</evidence>
<organism evidence="1 2">
    <name type="scientific">Stigmatella erecta</name>
    <dbReference type="NCBI Taxonomy" id="83460"/>
    <lineage>
        <taxon>Bacteria</taxon>
        <taxon>Pseudomonadati</taxon>
        <taxon>Myxococcota</taxon>
        <taxon>Myxococcia</taxon>
        <taxon>Myxococcales</taxon>
        <taxon>Cystobacterineae</taxon>
        <taxon>Archangiaceae</taxon>
        <taxon>Stigmatella</taxon>
    </lineage>
</organism>
<dbReference type="Proteomes" id="UP000199181">
    <property type="component" value="Unassembled WGS sequence"/>
</dbReference>
<sequence length="270" mass="28692">MDSRAHRGAFPEGDALLACGALPSFTGRQAQGLGNGVRAEEVFWAALGAVQVAGPGTPTVLTATAQQSCCASVLLVPRKLDAAFPLLPRADGNADAHLWPIFLGRKVLACLTFQALLIRQALAVGAGRPWVAGVEQAAQGWLTGHVWPAVLAVRDQAHALFVGEHGADAAAWRCLHEHLWLQECPEQEQWQRQQQACADCHGFGPVHPPHSGASTPAALVRILFAWCADLPAPLVRATRDAEMFLCVFVDGFGHAAILAEFRGAAHGCQD</sequence>
<accession>A0A1I0JI12</accession>
<dbReference type="AlphaFoldDB" id="A0A1I0JI12"/>
<evidence type="ECO:0000313" key="1">
    <source>
        <dbReference type="EMBL" id="SEU09923.1"/>
    </source>
</evidence>